<dbReference type="EMBL" id="QNUK01000025">
    <property type="protein sequence ID" value="KAF5907021.1"/>
    <property type="molecule type" value="Genomic_DNA"/>
</dbReference>
<reference evidence="1" key="1">
    <citation type="submission" date="2020-07" db="EMBL/GenBank/DDBJ databases">
        <title>Clarias magur genome sequencing, assembly and annotation.</title>
        <authorList>
            <person name="Kushwaha B."/>
            <person name="Kumar R."/>
            <person name="Das P."/>
            <person name="Joshi C.G."/>
            <person name="Kumar D."/>
            <person name="Nagpure N.S."/>
            <person name="Pandey M."/>
            <person name="Agarwal S."/>
            <person name="Srivastava S."/>
            <person name="Singh M."/>
            <person name="Sahoo L."/>
            <person name="Jayasankar P."/>
            <person name="Meher P.K."/>
            <person name="Koringa P.G."/>
            <person name="Iquebal M.A."/>
            <person name="Das S.P."/>
            <person name="Bit A."/>
            <person name="Patnaik S."/>
            <person name="Patel N."/>
            <person name="Shah T.M."/>
            <person name="Hinsu A."/>
            <person name="Jena J.K."/>
        </authorList>
    </citation>
    <scope>NUCLEOTIDE SEQUENCE</scope>
    <source>
        <strain evidence="1">CIFAMagur01</strain>
        <tissue evidence="1">Testis</tissue>
    </source>
</reference>
<keyword evidence="2" id="KW-1185">Reference proteome</keyword>
<gene>
    <name evidence="1" type="ORF">DAT39_003131</name>
</gene>
<name>A0A8J4X9Q5_CLAMG</name>
<protein>
    <submittedName>
        <fullName evidence="1">Uncharacterized protein</fullName>
    </submittedName>
</protein>
<dbReference type="AlphaFoldDB" id="A0A8J4X9Q5"/>
<evidence type="ECO:0000313" key="2">
    <source>
        <dbReference type="Proteomes" id="UP000727407"/>
    </source>
</evidence>
<organism evidence="1 2">
    <name type="scientific">Clarias magur</name>
    <name type="common">Asian catfish</name>
    <name type="synonym">Macropteronotus magur</name>
    <dbReference type="NCBI Taxonomy" id="1594786"/>
    <lineage>
        <taxon>Eukaryota</taxon>
        <taxon>Metazoa</taxon>
        <taxon>Chordata</taxon>
        <taxon>Craniata</taxon>
        <taxon>Vertebrata</taxon>
        <taxon>Euteleostomi</taxon>
        <taxon>Actinopterygii</taxon>
        <taxon>Neopterygii</taxon>
        <taxon>Teleostei</taxon>
        <taxon>Ostariophysi</taxon>
        <taxon>Siluriformes</taxon>
        <taxon>Clariidae</taxon>
        <taxon>Clarias</taxon>
    </lineage>
</organism>
<comment type="caution">
    <text evidence="1">The sequence shown here is derived from an EMBL/GenBank/DDBJ whole genome shotgun (WGS) entry which is preliminary data.</text>
</comment>
<evidence type="ECO:0000313" key="1">
    <source>
        <dbReference type="EMBL" id="KAF5907021.1"/>
    </source>
</evidence>
<accession>A0A8J4X9Q5</accession>
<dbReference type="Proteomes" id="UP000727407">
    <property type="component" value="Unassembled WGS sequence"/>
</dbReference>
<sequence>MPEIIIDNSSQESGLRISLQKEQGRVLAPQVLYCCLGKKKKGKKSKLFDWLVHSIALSALPHQIHSDSLMI</sequence>
<proteinExistence type="predicted"/>